<keyword evidence="3" id="KW-0808">Transferase</keyword>
<keyword evidence="2" id="KW-1003">Cell membrane</keyword>
<dbReference type="InterPro" id="IPR058130">
    <property type="entry name" value="PEA_transf_C"/>
</dbReference>
<dbReference type="GO" id="GO:0016776">
    <property type="term" value="F:phosphotransferase activity, phosphate group as acceptor"/>
    <property type="evidence" value="ECO:0007669"/>
    <property type="project" value="TreeGrafter"/>
</dbReference>
<evidence type="ECO:0000256" key="6">
    <source>
        <dbReference type="ARBA" id="ARBA00023136"/>
    </source>
</evidence>
<keyword evidence="4 7" id="KW-0812">Transmembrane</keyword>
<dbReference type="STRING" id="134605.HMPREF3206_01151"/>
<evidence type="ECO:0000256" key="7">
    <source>
        <dbReference type="SAM" id="Phobius"/>
    </source>
</evidence>
<gene>
    <name evidence="9" type="ORF">HMPREF3206_01151</name>
</gene>
<dbReference type="Gene3D" id="3.40.720.10">
    <property type="entry name" value="Alkaline Phosphatase, subunit A"/>
    <property type="match status" value="1"/>
</dbReference>
<evidence type="ECO:0000256" key="4">
    <source>
        <dbReference type="ARBA" id="ARBA00022692"/>
    </source>
</evidence>
<comment type="caution">
    <text evidence="9">The sequence shown here is derived from an EMBL/GenBank/DDBJ whole genome shotgun (WGS) entry which is preliminary data.</text>
</comment>
<evidence type="ECO:0000256" key="3">
    <source>
        <dbReference type="ARBA" id="ARBA00022679"/>
    </source>
</evidence>
<reference evidence="10" key="1">
    <citation type="submission" date="2016-01" db="EMBL/GenBank/DDBJ databases">
        <authorList>
            <person name="Mitreva M."/>
            <person name="Pepin K.H."/>
            <person name="Mihindukulasuriya K.A."/>
            <person name="Fulton R."/>
            <person name="Fronick C."/>
            <person name="O'Laughlin M."/>
            <person name="Miner T."/>
            <person name="Herter B."/>
            <person name="Rosa B.A."/>
            <person name="Cordes M."/>
            <person name="Tomlinson C."/>
            <person name="Wollam A."/>
            <person name="Palsikar V.B."/>
            <person name="Mardis E.R."/>
            <person name="Wilson R.K."/>
        </authorList>
    </citation>
    <scope>NUCLEOTIDE SEQUENCE [LARGE SCALE GENOMIC DNA]</scope>
    <source>
        <strain evidence="10">CMW8396</strain>
    </source>
</reference>
<feature type="transmembrane region" description="Helical" evidence="7">
    <location>
        <begin position="72"/>
        <end position="90"/>
    </location>
</feature>
<dbReference type="PANTHER" id="PTHR30443">
    <property type="entry name" value="INNER MEMBRANE PROTEIN"/>
    <property type="match status" value="1"/>
</dbReference>
<dbReference type="EMBL" id="LRPX01000056">
    <property type="protein sequence ID" value="KXA14051.1"/>
    <property type="molecule type" value="Genomic_DNA"/>
</dbReference>
<dbReference type="InterPro" id="IPR000917">
    <property type="entry name" value="Sulfatase_N"/>
</dbReference>
<dbReference type="AlphaFoldDB" id="A0A133NCL7"/>
<name>A0A133NCL7_9FUSO</name>
<evidence type="ECO:0000256" key="2">
    <source>
        <dbReference type="ARBA" id="ARBA00022475"/>
    </source>
</evidence>
<feature type="transmembrane region" description="Helical" evidence="7">
    <location>
        <begin position="46"/>
        <end position="66"/>
    </location>
</feature>
<comment type="subcellular location">
    <subcellularLocation>
        <location evidence="1">Cell membrane</location>
        <topology evidence="1">Multi-pass membrane protein</topology>
    </subcellularLocation>
</comment>
<evidence type="ECO:0000259" key="8">
    <source>
        <dbReference type="Pfam" id="PF00884"/>
    </source>
</evidence>
<accession>A0A133NCL7</accession>
<sequence>MSEYLSIVINQKGNFLFCFLWILIGENIFVWRIEYGKFHKRFFEKLGNAFFFLLMLSFFITIFSFYFPKISYVILILLGVLSVTEMVFYCEYDSLFTNNTFLVLNETNLQESKEFLHDLFSWKLFRNLCVISFFLVLLPIFLSPIFVQLMDHRIGRYFLFFLLFLGGIDFLQAHRPKKIERYYMYVPFFRILREYYFFVEQRKANIESLKIQQQVEKELSKIDSKNENIDTLIFVIGESSSRNYLEIYNSYGGYLKNSPYMKARMEKGDLFVFDDVISSESLTALSIPKMMTLKNYEQEKAWYYYPSMISILKKAGYTTYWISNQMKHETVGKVFSSLSDYYFFSEDLDDKTPEKFDGVLLEEGLKILKEEKKKAIFFHLQGSHNTYSKKYPKEFDIDTVENITGRVISLKKKKYLAEYSNSLRYTDFILEKIFTTFSKEKSVCFYLSDHSEEFWENREFRGHSGDKGSRFMVEIPMFIFLSQSVREICPNIEEACKRSLHKPYMSDDIIHTVLGILGIKSSGYEKARDLLSTDFDIARKRMYQGKNYDEFWKLQKVTREV</sequence>
<protein>
    <submittedName>
        <fullName evidence="9">Arylsulfatase</fullName>
    </submittedName>
</protein>
<dbReference type="GO" id="GO:0009244">
    <property type="term" value="P:lipopolysaccharide core region biosynthetic process"/>
    <property type="evidence" value="ECO:0007669"/>
    <property type="project" value="TreeGrafter"/>
</dbReference>
<feature type="transmembrane region" description="Helical" evidence="7">
    <location>
        <begin position="154"/>
        <end position="171"/>
    </location>
</feature>
<dbReference type="GO" id="GO:0005886">
    <property type="term" value="C:plasma membrane"/>
    <property type="evidence" value="ECO:0007669"/>
    <property type="project" value="UniProtKB-SubCell"/>
</dbReference>
<dbReference type="PATRIC" id="fig|134605.3.peg.1135"/>
<dbReference type="Pfam" id="PF00884">
    <property type="entry name" value="Sulfatase"/>
    <property type="match status" value="1"/>
</dbReference>
<dbReference type="InterPro" id="IPR040423">
    <property type="entry name" value="PEA_transferase"/>
</dbReference>
<feature type="transmembrane region" description="Helical" evidence="7">
    <location>
        <begin position="14"/>
        <end position="34"/>
    </location>
</feature>
<evidence type="ECO:0000256" key="1">
    <source>
        <dbReference type="ARBA" id="ARBA00004651"/>
    </source>
</evidence>
<dbReference type="Proteomes" id="UP000070617">
    <property type="component" value="Unassembled WGS sequence"/>
</dbReference>
<keyword evidence="5 7" id="KW-1133">Transmembrane helix</keyword>
<dbReference type="InterPro" id="IPR017850">
    <property type="entry name" value="Alkaline_phosphatase_core_sf"/>
</dbReference>
<keyword evidence="10" id="KW-1185">Reference proteome</keyword>
<evidence type="ECO:0000313" key="10">
    <source>
        <dbReference type="Proteomes" id="UP000070617"/>
    </source>
</evidence>
<organism evidence="9 10">
    <name type="scientific">Fusobacterium equinum</name>
    <dbReference type="NCBI Taxonomy" id="134605"/>
    <lineage>
        <taxon>Bacteria</taxon>
        <taxon>Fusobacteriati</taxon>
        <taxon>Fusobacteriota</taxon>
        <taxon>Fusobacteriia</taxon>
        <taxon>Fusobacteriales</taxon>
        <taxon>Fusobacteriaceae</taxon>
        <taxon>Fusobacterium</taxon>
    </lineage>
</organism>
<proteinExistence type="predicted"/>
<evidence type="ECO:0000313" key="9">
    <source>
        <dbReference type="EMBL" id="KXA14051.1"/>
    </source>
</evidence>
<dbReference type="SUPFAM" id="SSF53649">
    <property type="entry name" value="Alkaline phosphatase-like"/>
    <property type="match status" value="1"/>
</dbReference>
<feature type="domain" description="Sulfatase N-terminal" evidence="8">
    <location>
        <begin position="231"/>
        <end position="519"/>
    </location>
</feature>
<evidence type="ECO:0000256" key="5">
    <source>
        <dbReference type="ARBA" id="ARBA00022989"/>
    </source>
</evidence>
<feature type="transmembrane region" description="Helical" evidence="7">
    <location>
        <begin position="124"/>
        <end position="142"/>
    </location>
</feature>
<dbReference type="CDD" id="cd16017">
    <property type="entry name" value="LptA"/>
    <property type="match status" value="1"/>
</dbReference>
<dbReference type="PANTHER" id="PTHR30443:SF2">
    <property type="entry name" value="PHOSPHOETHANOLAMINE TRANSFERASE EPTC"/>
    <property type="match status" value="1"/>
</dbReference>
<keyword evidence="6 7" id="KW-0472">Membrane</keyword>